<evidence type="ECO:0000256" key="2">
    <source>
        <dbReference type="ARBA" id="ARBA00023015"/>
    </source>
</evidence>
<dbReference type="PANTHER" id="PTHR43280">
    <property type="entry name" value="ARAC-FAMILY TRANSCRIPTIONAL REGULATOR"/>
    <property type="match status" value="1"/>
</dbReference>
<feature type="domain" description="HTH araC/xylS-type" evidence="7">
    <location>
        <begin position="315"/>
        <end position="413"/>
    </location>
</feature>
<dbReference type="InterPro" id="IPR001789">
    <property type="entry name" value="Sig_transdc_resp-reg_receiver"/>
</dbReference>
<dbReference type="Gene3D" id="3.40.50.2300">
    <property type="match status" value="1"/>
</dbReference>
<dbReference type="SMART" id="SM00448">
    <property type="entry name" value="REC"/>
    <property type="match status" value="1"/>
</dbReference>
<evidence type="ECO:0000256" key="3">
    <source>
        <dbReference type="ARBA" id="ARBA00023125"/>
    </source>
</evidence>
<evidence type="ECO:0000259" key="8">
    <source>
        <dbReference type="PROSITE" id="PS50110"/>
    </source>
</evidence>
<proteinExistence type="predicted"/>
<keyword evidence="6" id="KW-0597">Phosphoprotein</keyword>
<keyword evidence="2" id="KW-0805">Transcription regulation</keyword>
<dbReference type="GO" id="GO:0000160">
    <property type="term" value="P:phosphorelay signal transduction system"/>
    <property type="evidence" value="ECO:0007669"/>
    <property type="project" value="InterPro"/>
</dbReference>
<dbReference type="SUPFAM" id="SSF52172">
    <property type="entry name" value="CheY-like"/>
    <property type="match status" value="1"/>
</dbReference>
<reference evidence="9" key="1">
    <citation type="journal article" date="2021" name="PeerJ">
        <title>Extensive microbial diversity within the chicken gut microbiome revealed by metagenomics and culture.</title>
        <authorList>
            <person name="Gilroy R."/>
            <person name="Ravi A."/>
            <person name="Getino M."/>
            <person name="Pursley I."/>
            <person name="Horton D.L."/>
            <person name="Alikhan N.F."/>
            <person name="Baker D."/>
            <person name="Gharbi K."/>
            <person name="Hall N."/>
            <person name="Watson M."/>
            <person name="Adriaenssens E.M."/>
            <person name="Foster-Nyarko E."/>
            <person name="Jarju S."/>
            <person name="Secka A."/>
            <person name="Antonio M."/>
            <person name="Oren A."/>
            <person name="Chaudhuri R.R."/>
            <person name="La Ragione R."/>
            <person name="Hildebrand F."/>
            <person name="Pallen M.J."/>
        </authorList>
    </citation>
    <scope>NUCLEOTIDE SEQUENCE</scope>
    <source>
        <strain evidence="9">USAMLcec2-132</strain>
    </source>
</reference>
<keyword evidence="4" id="KW-0804">Transcription</keyword>
<gene>
    <name evidence="9" type="ORF">H9761_01295</name>
</gene>
<organism evidence="9 10">
    <name type="scientific">Candidatus Eisenbergiella merdavium</name>
    <dbReference type="NCBI Taxonomy" id="2838551"/>
    <lineage>
        <taxon>Bacteria</taxon>
        <taxon>Bacillati</taxon>
        <taxon>Bacillota</taxon>
        <taxon>Clostridia</taxon>
        <taxon>Lachnospirales</taxon>
        <taxon>Lachnospiraceae</taxon>
        <taxon>Eisenbergiella</taxon>
    </lineage>
</organism>
<evidence type="ECO:0000313" key="9">
    <source>
        <dbReference type="EMBL" id="HJC22324.1"/>
    </source>
</evidence>
<dbReference type="SMART" id="SM00342">
    <property type="entry name" value="HTH_ARAC"/>
    <property type="match status" value="1"/>
</dbReference>
<dbReference type="InterPro" id="IPR011006">
    <property type="entry name" value="CheY-like_superfamily"/>
</dbReference>
<keyword evidence="3" id="KW-0238">DNA-binding</keyword>
<evidence type="ECO:0000313" key="10">
    <source>
        <dbReference type="Proteomes" id="UP000823891"/>
    </source>
</evidence>
<dbReference type="PROSITE" id="PS50110">
    <property type="entry name" value="RESPONSE_REGULATORY"/>
    <property type="match status" value="1"/>
</dbReference>
<dbReference type="Pfam" id="PF12833">
    <property type="entry name" value="HTH_18"/>
    <property type="match status" value="1"/>
</dbReference>
<protein>
    <recommendedName>
        <fullName evidence="1">Stage 0 sporulation protein A homolog</fullName>
    </recommendedName>
</protein>
<dbReference type="PANTHER" id="PTHR43280:SF2">
    <property type="entry name" value="HTH-TYPE TRANSCRIPTIONAL REGULATOR EXSA"/>
    <property type="match status" value="1"/>
</dbReference>
<dbReference type="PROSITE" id="PS01124">
    <property type="entry name" value="HTH_ARAC_FAMILY_2"/>
    <property type="match status" value="1"/>
</dbReference>
<dbReference type="CDD" id="cd17536">
    <property type="entry name" value="REC_YesN-like"/>
    <property type="match status" value="1"/>
</dbReference>
<dbReference type="Pfam" id="PF00072">
    <property type="entry name" value="Response_reg"/>
    <property type="match status" value="1"/>
</dbReference>
<evidence type="ECO:0000259" key="7">
    <source>
        <dbReference type="PROSITE" id="PS01124"/>
    </source>
</evidence>
<comment type="function">
    <text evidence="5">May play the central regulatory role in sporulation. It may be an element of the effector pathway responsible for the activation of sporulation genes in response to nutritional stress. Spo0A may act in concert with spo0H (a sigma factor) to control the expression of some genes that are critical to the sporulation process.</text>
</comment>
<accession>A0A9D2NEM6</accession>
<dbReference type="EMBL" id="DWWS01000007">
    <property type="protein sequence ID" value="HJC22324.1"/>
    <property type="molecule type" value="Genomic_DNA"/>
</dbReference>
<feature type="domain" description="Response regulatory" evidence="8">
    <location>
        <begin position="2"/>
        <end position="119"/>
    </location>
</feature>
<evidence type="ECO:0000256" key="5">
    <source>
        <dbReference type="ARBA" id="ARBA00024867"/>
    </source>
</evidence>
<dbReference type="AlphaFoldDB" id="A0A9D2NEM6"/>
<dbReference type="SUPFAM" id="SSF46689">
    <property type="entry name" value="Homeodomain-like"/>
    <property type="match status" value="2"/>
</dbReference>
<dbReference type="InterPro" id="IPR018060">
    <property type="entry name" value="HTH_AraC"/>
</dbReference>
<evidence type="ECO:0000256" key="6">
    <source>
        <dbReference type="PROSITE-ProRule" id="PRU00169"/>
    </source>
</evidence>
<name>A0A9D2NEM6_9FIRM</name>
<evidence type="ECO:0000256" key="4">
    <source>
        <dbReference type="ARBA" id="ARBA00023163"/>
    </source>
</evidence>
<dbReference type="GO" id="GO:0043565">
    <property type="term" value="F:sequence-specific DNA binding"/>
    <property type="evidence" value="ECO:0007669"/>
    <property type="project" value="InterPro"/>
</dbReference>
<comment type="caution">
    <text evidence="9">The sequence shown here is derived from an EMBL/GenBank/DDBJ whole genome shotgun (WGS) entry which is preliminary data.</text>
</comment>
<reference evidence="9" key="2">
    <citation type="submission" date="2021-04" db="EMBL/GenBank/DDBJ databases">
        <authorList>
            <person name="Gilroy R."/>
        </authorList>
    </citation>
    <scope>NUCLEOTIDE SEQUENCE</scope>
    <source>
        <strain evidence="9">USAMLcec2-132</strain>
    </source>
</reference>
<dbReference type="Gene3D" id="1.10.10.60">
    <property type="entry name" value="Homeodomain-like"/>
    <property type="match status" value="2"/>
</dbReference>
<dbReference type="Proteomes" id="UP000823891">
    <property type="component" value="Unassembled WGS sequence"/>
</dbReference>
<feature type="modified residue" description="4-aspartylphosphate" evidence="6">
    <location>
        <position position="54"/>
    </location>
</feature>
<evidence type="ECO:0000256" key="1">
    <source>
        <dbReference type="ARBA" id="ARBA00018672"/>
    </source>
</evidence>
<dbReference type="GO" id="GO:0003700">
    <property type="term" value="F:DNA-binding transcription factor activity"/>
    <property type="evidence" value="ECO:0007669"/>
    <property type="project" value="InterPro"/>
</dbReference>
<sequence length="417" mass="48968">MNVLLVDDQELIVNSIKEGLTWDKLGVDKVYCATNSYEAKFLIMNYPIDLLITDIEMPEEDGIALAEWVQEFSEEIIIVFLTSHPSFQYAREGLRLHVFDYLLQPIRFSELSDLVSRVEHQIRQRHESKRNRQNALFARQHRNAVFDSLVLKALNNREEDMWDAWNDLEELYRKKHGGFVVYLMLFTVHQWELVHREWTDRLIRTVLSNILGEIYEEEEAEVGIANIDAGNYWGFLQLKEAVDREIFRKRTECFLEQVERTGAFRISIIARDIPVKRQGLVLRELKKQILAGAKPGTIYWEDISCGKGEGQDAVRQSIAYIEEHIYLKLSRQEVAAQVHLNPEYFSKLFRRETGLSFKDFVLQEKMKRAARLLSDTKMPVGLIASRVGFDNFSHFSQTFRGYYKMSPQEYRQKHETS</sequence>
<dbReference type="InterPro" id="IPR009057">
    <property type="entry name" value="Homeodomain-like_sf"/>
</dbReference>